<dbReference type="Gene3D" id="3.40.50.720">
    <property type="entry name" value="NAD(P)-binding Rossmann-like Domain"/>
    <property type="match status" value="1"/>
</dbReference>
<evidence type="ECO:0000256" key="2">
    <source>
        <dbReference type="RuleBase" id="RU000363"/>
    </source>
</evidence>
<dbReference type="EMBL" id="GITU01002341">
    <property type="protein sequence ID" value="MBC1171044.1"/>
    <property type="molecule type" value="Transcribed_RNA"/>
</dbReference>
<dbReference type="InterPro" id="IPR036291">
    <property type="entry name" value="NAD(P)-bd_dom_sf"/>
</dbReference>
<dbReference type="PANTHER" id="PTHR43157">
    <property type="entry name" value="PHOSPHATIDYLINOSITOL-GLYCAN BIOSYNTHESIS CLASS F PROTEIN-RELATED"/>
    <property type="match status" value="1"/>
</dbReference>
<organism evidence="4 5">
    <name type="scientific">Lutzomyia longipalpis</name>
    <name type="common">Sand fly</name>
    <dbReference type="NCBI Taxonomy" id="7200"/>
    <lineage>
        <taxon>Eukaryota</taxon>
        <taxon>Metazoa</taxon>
        <taxon>Ecdysozoa</taxon>
        <taxon>Arthropoda</taxon>
        <taxon>Hexapoda</taxon>
        <taxon>Insecta</taxon>
        <taxon>Pterygota</taxon>
        <taxon>Neoptera</taxon>
        <taxon>Endopterygota</taxon>
        <taxon>Diptera</taxon>
        <taxon>Nematocera</taxon>
        <taxon>Psychodoidea</taxon>
        <taxon>Psychodidae</taxon>
        <taxon>Lutzomyia</taxon>
        <taxon>Lutzomyia</taxon>
    </lineage>
</organism>
<dbReference type="GO" id="GO:0016491">
    <property type="term" value="F:oxidoreductase activity"/>
    <property type="evidence" value="ECO:0007669"/>
    <property type="project" value="UniProtKB-KW"/>
</dbReference>
<name>A0A1B0GK65_LUTLO</name>
<evidence type="ECO:0000256" key="1">
    <source>
        <dbReference type="ARBA" id="ARBA00023002"/>
    </source>
</evidence>
<dbReference type="Proteomes" id="UP000092461">
    <property type="component" value="Unassembled WGS sequence"/>
</dbReference>
<dbReference type="PRINTS" id="PR00081">
    <property type="entry name" value="GDHRDH"/>
</dbReference>
<accession>A0A1B0GK65</accession>
<protein>
    <submittedName>
        <fullName evidence="3">Putative dehydrogenase with different specificities related to short-chain alcohol dehydrogenase</fullName>
    </submittedName>
</protein>
<reference evidence="4" key="3">
    <citation type="submission" date="2020-05" db="UniProtKB">
        <authorList>
            <consortium name="EnsemblMetazoa"/>
        </authorList>
    </citation>
    <scope>IDENTIFICATION</scope>
    <source>
        <strain evidence="4">Jacobina</strain>
    </source>
</reference>
<keyword evidence="5" id="KW-1185">Reference proteome</keyword>
<reference evidence="3" key="2">
    <citation type="journal article" date="2020" name="BMC">
        <title>Leishmania infection induces a limited differential gene expression in the sand fly midgut.</title>
        <authorList>
            <person name="Coutinho-Abreu I.V."/>
            <person name="Serafim T.D."/>
            <person name="Meneses C."/>
            <person name="Kamhawi S."/>
            <person name="Oliveira F."/>
            <person name="Valenzuela J.G."/>
        </authorList>
    </citation>
    <scope>NUCLEOTIDE SEQUENCE</scope>
    <source>
        <strain evidence="3">Jacobina</strain>
        <tissue evidence="3">Midgut</tissue>
    </source>
</reference>
<dbReference type="VEuPathDB" id="VectorBase:LLOJ008395"/>
<dbReference type="EnsemblMetazoa" id="LLOJ008395-RA">
    <property type="protein sequence ID" value="LLOJ008395-PA"/>
    <property type="gene ID" value="LLOJ008395"/>
</dbReference>
<evidence type="ECO:0000313" key="4">
    <source>
        <dbReference type="EnsemblMetazoa" id="LLOJ008395-PA"/>
    </source>
</evidence>
<dbReference type="PANTHER" id="PTHR43157:SF31">
    <property type="entry name" value="PHOSPHATIDYLINOSITOL-GLYCAN BIOSYNTHESIS CLASS F PROTEIN"/>
    <property type="match status" value="1"/>
</dbReference>
<proteinExistence type="inferred from homology"/>
<dbReference type="VEuPathDB" id="VectorBase:LLONM1_000424"/>
<dbReference type="Pfam" id="PF00106">
    <property type="entry name" value="adh_short"/>
    <property type="match status" value="2"/>
</dbReference>
<dbReference type="AlphaFoldDB" id="A0A1B0GK65"/>
<evidence type="ECO:0000313" key="3">
    <source>
        <dbReference type="EMBL" id="MBC1171044.1"/>
    </source>
</evidence>
<keyword evidence="1" id="KW-0560">Oxidoreductase</keyword>
<dbReference type="InterPro" id="IPR002347">
    <property type="entry name" value="SDR_fam"/>
</dbReference>
<dbReference type="SUPFAM" id="SSF51735">
    <property type="entry name" value="NAD(P)-binding Rossmann-fold domains"/>
    <property type="match status" value="1"/>
</dbReference>
<comment type="similarity">
    <text evidence="2">Belongs to the short-chain dehydrogenases/reductases (SDR) family.</text>
</comment>
<evidence type="ECO:0000313" key="5">
    <source>
        <dbReference type="Proteomes" id="UP000092461"/>
    </source>
</evidence>
<dbReference type="PRINTS" id="PR00080">
    <property type="entry name" value="SDRFAMILY"/>
</dbReference>
<reference evidence="5" key="1">
    <citation type="submission" date="2012-05" db="EMBL/GenBank/DDBJ databases">
        <title>Whole Genome Assembly of Lutzomyia longipalpis.</title>
        <authorList>
            <person name="Richards S."/>
            <person name="Qu C."/>
            <person name="Dillon R."/>
            <person name="Worley K."/>
            <person name="Scherer S."/>
            <person name="Batterton M."/>
            <person name="Taylor A."/>
            <person name="Hawes A."/>
            <person name="Hernandez B."/>
            <person name="Kovar C."/>
            <person name="Mandapat C."/>
            <person name="Pham C."/>
            <person name="Qu C."/>
            <person name="Jing C."/>
            <person name="Bess C."/>
            <person name="Bandaranaike D."/>
            <person name="Ngo D."/>
            <person name="Ongeri F."/>
            <person name="Arias F."/>
            <person name="Lara F."/>
            <person name="Weissenberger G."/>
            <person name="Kamau G."/>
            <person name="Han H."/>
            <person name="Shen H."/>
            <person name="Dinh H."/>
            <person name="Khalil I."/>
            <person name="Jones J."/>
            <person name="Shafer J."/>
            <person name="Jayaseelan J."/>
            <person name="Quiroz J."/>
            <person name="Blankenburg K."/>
            <person name="Nguyen L."/>
            <person name="Jackson L."/>
            <person name="Francisco L."/>
            <person name="Tang L.-Y."/>
            <person name="Pu L.-L."/>
            <person name="Perales L."/>
            <person name="Lorensuhewa L."/>
            <person name="Munidasa M."/>
            <person name="Coyle M."/>
            <person name="Taylor M."/>
            <person name="Puazo M."/>
            <person name="Firestine M."/>
            <person name="Scheel M."/>
            <person name="Javaid M."/>
            <person name="Wang M."/>
            <person name="Li M."/>
            <person name="Tabassum N."/>
            <person name="Saada N."/>
            <person name="Osuji N."/>
            <person name="Aqrawi P."/>
            <person name="Fu Q."/>
            <person name="Thornton R."/>
            <person name="Raj R."/>
            <person name="Goodspeed R."/>
            <person name="Mata R."/>
            <person name="Najjar R."/>
            <person name="Gubbala S."/>
            <person name="Lee S."/>
            <person name="Denson S."/>
            <person name="Patil S."/>
            <person name="Macmil S."/>
            <person name="Qi S."/>
            <person name="Matskevitch T."/>
            <person name="Palculict T."/>
            <person name="Mathew T."/>
            <person name="Vee V."/>
            <person name="Velamala V."/>
            <person name="Korchina V."/>
            <person name="Cai W."/>
            <person name="Liu W."/>
            <person name="Dai W."/>
            <person name="Zou X."/>
            <person name="Zhu Y."/>
            <person name="Zhang Y."/>
            <person name="Wu Y.-Q."/>
            <person name="Xin Y."/>
            <person name="Nazarath L."/>
            <person name="Kovar C."/>
            <person name="Han Y."/>
            <person name="Muzny D."/>
            <person name="Gibbs R."/>
        </authorList>
    </citation>
    <scope>NUCLEOTIDE SEQUENCE [LARGE SCALE GENOMIC DNA]</scope>
    <source>
        <strain evidence="5">Jacobina</strain>
    </source>
</reference>
<sequence length="343" mass="38913">MDLIVEHLTFLRENYPLEKYLLGAGVAAVTIYFYRRYVEGGQFRKDHVKMDGKVVIITGANTGIGKETALDLARRNAKIYLACRDFKRCEAARLEIIEKTGNTQIFNRHLDLSTLKSVREFAEEFSQEEQRLDVLINNAGVLYLPHSITEDGCEIHMHINHLGHFLLTHLLLEHLKRAPQGRIVNVSSIGYTSAKIEKGDLHLQKPKSFGKFKAYSNSKLAQILTTQRLAKELEGTNVTVNSLHPGAIQTEIARNVNVPKILLWTIFPIFGFLMAKSVKSGAQTTICCAVDPDLATVSGQYFSDCKVVKFEKLKRQARDQEINDYVWEESIRLAKIPSDFKYK</sequence>
<dbReference type="EMBL" id="AJWK01028404">
    <property type="status" value="NOT_ANNOTATED_CDS"/>
    <property type="molecule type" value="Genomic_DNA"/>
</dbReference>